<gene>
    <name evidence="1" type="ORF">MYCFIDRAFT_174824</name>
</gene>
<dbReference type="HOGENOM" id="CLU_1540738_0_0_1"/>
<reference evidence="1 2" key="1">
    <citation type="journal article" date="2012" name="PLoS Pathog.">
        <title>Diverse lifestyles and strategies of plant pathogenesis encoded in the genomes of eighteen Dothideomycetes fungi.</title>
        <authorList>
            <person name="Ohm R.A."/>
            <person name="Feau N."/>
            <person name="Henrissat B."/>
            <person name="Schoch C.L."/>
            <person name="Horwitz B.A."/>
            <person name="Barry K.W."/>
            <person name="Condon B.J."/>
            <person name="Copeland A.C."/>
            <person name="Dhillon B."/>
            <person name="Glaser F."/>
            <person name="Hesse C.N."/>
            <person name="Kosti I."/>
            <person name="LaButti K."/>
            <person name="Lindquist E.A."/>
            <person name="Lucas S."/>
            <person name="Salamov A.A."/>
            <person name="Bradshaw R.E."/>
            <person name="Ciuffetti L."/>
            <person name="Hamelin R.C."/>
            <person name="Kema G.H.J."/>
            <person name="Lawrence C."/>
            <person name="Scott J.A."/>
            <person name="Spatafora J.W."/>
            <person name="Turgeon B.G."/>
            <person name="de Wit P.J.G.M."/>
            <person name="Zhong S."/>
            <person name="Goodwin S.B."/>
            <person name="Grigoriev I.V."/>
        </authorList>
    </citation>
    <scope>NUCLEOTIDE SEQUENCE [LARGE SCALE GENOMIC DNA]</scope>
    <source>
        <strain evidence="1 2">CIRAD86</strain>
    </source>
</reference>
<organism evidence="1 2">
    <name type="scientific">Pseudocercospora fijiensis (strain CIRAD86)</name>
    <name type="common">Black leaf streak disease fungus</name>
    <name type="synonym">Mycosphaerella fijiensis</name>
    <dbReference type="NCBI Taxonomy" id="383855"/>
    <lineage>
        <taxon>Eukaryota</taxon>
        <taxon>Fungi</taxon>
        <taxon>Dikarya</taxon>
        <taxon>Ascomycota</taxon>
        <taxon>Pezizomycotina</taxon>
        <taxon>Dothideomycetes</taxon>
        <taxon>Dothideomycetidae</taxon>
        <taxon>Mycosphaerellales</taxon>
        <taxon>Mycosphaerellaceae</taxon>
        <taxon>Pseudocercospora</taxon>
    </lineage>
</organism>
<sequence>MASQPEAASHTYNGFLGSSDHLPKDCLSYGPHSPWVAILSAIVQQASMLPLRARTCKESTLQNRIIAHSHHARTGDLSLDLPKPPRPIFYSVLAILDFIEFPSCLRSTFTMRAFVNLTFASMALAAAIPDPNLGNEKRKNALSWGFHNKGVQGGESAGGYGEGVYIHWLAETGD</sequence>
<dbReference type="EMBL" id="KB446558">
    <property type="protein sequence ID" value="EME83375.1"/>
    <property type="molecule type" value="Genomic_DNA"/>
</dbReference>
<name>M2Z0K6_PSEFD</name>
<dbReference type="STRING" id="383855.M2Z0K6"/>
<dbReference type="RefSeq" id="XP_007926615.1">
    <property type="nucleotide sequence ID" value="XM_007928424.1"/>
</dbReference>
<dbReference type="OrthoDB" id="3650936at2759"/>
<keyword evidence="2" id="KW-1185">Reference proteome</keyword>
<dbReference type="AlphaFoldDB" id="M2Z0K6"/>
<proteinExistence type="predicted"/>
<dbReference type="VEuPathDB" id="FungiDB:MYCFIDRAFT_174824"/>
<evidence type="ECO:0000313" key="1">
    <source>
        <dbReference type="EMBL" id="EME83375.1"/>
    </source>
</evidence>
<evidence type="ECO:0000313" key="2">
    <source>
        <dbReference type="Proteomes" id="UP000016932"/>
    </source>
</evidence>
<protein>
    <submittedName>
        <fullName evidence="1">Uncharacterized protein</fullName>
    </submittedName>
</protein>
<dbReference type="GeneID" id="19333257"/>
<accession>M2Z0K6</accession>
<dbReference type="Proteomes" id="UP000016932">
    <property type="component" value="Unassembled WGS sequence"/>
</dbReference>
<dbReference type="KEGG" id="pfj:MYCFIDRAFT_174824"/>